<sequence>MLTEQTTSAVLCLEFLEFPREKDFMNALQELQALIINNLQENCEIKILDRNHPTAIIEN</sequence>
<evidence type="ECO:0000313" key="2">
    <source>
        <dbReference type="Proteomes" id="UP000035661"/>
    </source>
</evidence>
<dbReference type="AlphaFoldDB" id="A0A0H3XHF8"/>
<reference evidence="2" key="2">
    <citation type="submission" date="2015-06" db="EMBL/GenBank/DDBJ databases">
        <title>Complete genome sequence of Spiroplasma eriocheiris TDA-040725-5 (DSM 21848).</title>
        <authorList>
            <person name="Lo W.-S."/>
            <person name="Kuo C.-H."/>
        </authorList>
    </citation>
    <scope>NUCLEOTIDE SEQUENCE [LARGE SCALE GENOMIC DNA]</scope>
    <source>
        <strain evidence="2">TDA-040725-5</strain>
    </source>
</reference>
<dbReference type="Proteomes" id="UP000035661">
    <property type="component" value="Chromosome"/>
</dbReference>
<organism evidence="1 2">
    <name type="scientific">Spiroplasma eriocheiris</name>
    <dbReference type="NCBI Taxonomy" id="315358"/>
    <lineage>
        <taxon>Bacteria</taxon>
        <taxon>Bacillati</taxon>
        <taxon>Mycoplasmatota</taxon>
        <taxon>Mollicutes</taxon>
        <taxon>Entomoplasmatales</taxon>
        <taxon>Spiroplasmataceae</taxon>
        <taxon>Spiroplasma</taxon>
    </lineage>
</organism>
<evidence type="ECO:0000313" key="1">
    <source>
        <dbReference type="EMBL" id="AKM54128.1"/>
    </source>
</evidence>
<dbReference type="STRING" id="315358.SERIO_v1c05560"/>
<name>A0A0H3XHF8_9MOLU</name>
<protein>
    <submittedName>
        <fullName evidence="1">Uncharacterized protein</fullName>
    </submittedName>
</protein>
<gene>
    <name evidence="1" type="ORF">SERIO_v1c05560</name>
</gene>
<keyword evidence="2" id="KW-1185">Reference proteome</keyword>
<dbReference type="KEGG" id="seri:SERIO_v1c05560"/>
<dbReference type="EMBL" id="CP011856">
    <property type="protein sequence ID" value="AKM54128.1"/>
    <property type="molecule type" value="Genomic_DNA"/>
</dbReference>
<accession>A0A0H3XHF8</accession>
<dbReference type="PATRIC" id="fig|743698.3.peg.555"/>
<proteinExistence type="predicted"/>
<reference evidence="1 2" key="1">
    <citation type="journal article" date="2015" name="Genome Biol. Evol.">
        <title>Found and Lost: The Fates of Horizontally Acquired Genes in Arthropod-Symbiotic Spiroplasma.</title>
        <authorList>
            <person name="Lo W.S."/>
            <person name="Gasparich G.E."/>
            <person name="Kuo C.H."/>
        </authorList>
    </citation>
    <scope>NUCLEOTIDE SEQUENCE [LARGE SCALE GENOMIC DNA]</scope>
    <source>
        <strain evidence="2">TDA-040725-5</strain>
    </source>
</reference>